<feature type="active site" evidence="5">
    <location>
        <position position="37"/>
    </location>
</feature>
<dbReference type="PROSITE" id="PS51160">
    <property type="entry name" value="ACYLPHOSPHATASE_3"/>
    <property type="match status" value="1"/>
</dbReference>
<organism evidence="8 9">
    <name type="scientific">Marinomonas primoryensis</name>
    <dbReference type="NCBI Taxonomy" id="178399"/>
    <lineage>
        <taxon>Bacteria</taxon>
        <taxon>Pseudomonadati</taxon>
        <taxon>Pseudomonadota</taxon>
        <taxon>Gammaproteobacteria</taxon>
        <taxon>Oceanospirillales</taxon>
        <taxon>Oceanospirillaceae</taxon>
        <taxon>Marinomonas</taxon>
    </lineage>
</organism>
<dbReference type="Gene3D" id="3.30.70.100">
    <property type="match status" value="1"/>
</dbReference>
<dbReference type="InterPro" id="IPR036046">
    <property type="entry name" value="Acylphosphatase-like_dom_sf"/>
</dbReference>
<dbReference type="SUPFAM" id="SSF54975">
    <property type="entry name" value="Acylphosphatase/BLUF domain-like"/>
    <property type="match status" value="1"/>
</dbReference>
<comment type="catalytic activity">
    <reaction evidence="4 5">
        <text>an acyl phosphate + H2O = a carboxylate + phosphate + H(+)</text>
        <dbReference type="Rhea" id="RHEA:14965"/>
        <dbReference type="ChEBI" id="CHEBI:15377"/>
        <dbReference type="ChEBI" id="CHEBI:15378"/>
        <dbReference type="ChEBI" id="CHEBI:29067"/>
        <dbReference type="ChEBI" id="CHEBI:43474"/>
        <dbReference type="ChEBI" id="CHEBI:59918"/>
        <dbReference type="EC" id="3.6.1.7"/>
    </reaction>
</comment>
<evidence type="ECO:0000256" key="3">
    <source>
        <dbReference type="ARBA" id="ARBA00015991"/>
    </source>
</evidence>
<reference evidence="8 9" key="1">
    <citation type="submission" date="2016-06" db="EMBL/GenBank/DDBJ databases">
        <title>The sequenced genome of the ice-adhering bacterium Marinomonas primoryensis, from Antarctica.</title>
        <authorList>
            <person name="Graham L."/>
            <person name="Vance T.D.R."/>
            <person name="Davies P.L."/>
        </authorList>
    </citation>
    <scope>NUCLEOTIDE SEQUENCE [LARGE SCALE GENOMIC DNA]</scope>
    <source>
        <strain evidence="8 9">AceL</strain>
    </source>
</reference>
<evidence type="ECO:0000256" key="1">
    <source>
        <dbReference type="ARBA" id="ARBA00005614"/>
    </source>
</evidence>
<accession>A0A2Z4PRP9</accession>
<dbReference type="NCBIfam" id="NF011022">
    <property type="entry name" value="PRK14451.1"/>
    <property type="match status" value="1"/>
</dbReference>
<comment type="similarity">
    <text evidence="1 6">Belongs to the acylphosphatase family.</text>
</comment>
<keyword evidence="5" id="KW-0378">Hydrolase</keyword>
<dbReference type="InterPro" id="IPR020456">
    <property type="entry name" value="Acylphosphatase"/>
</dbReference>
<evidence type="ECO:0000256" key="6">
    <source>
        <dbReference type="RuleBase" id="RU004168"/>
    </source>
</evidence>
<protein>
    <recommendedName>
        <fullName evidence="3 5">acylphosphatase</fullName>
        <ecNumber evidence="2 5">3.6.1.7</ecNumber>
    </recommendedName>
</protein>
<proteinExistence type="inferred from homology"/>
<dbReference type="OrthoDB" id="5295388at2"/>
<evidence type="ECO:0000259" key="7">
    <source>
        <dbReference type="PROSITE" id="PS51160"/>
    </source>
</evidence>
<dbReference type="PANTHER" id="PTHR47268:SF4">
    <property type="entry name" value="ACYLPHOSPHATASE"/>
    <property type="match status" value="1"/>
</dbReference>
<gene>
    <name evidence="8" type="ORF">A8139_09085</name>
</gene>
<dbReference type="EMBL" id="CP016181">
    <property type="protein sequence ID" value="AWY00130.1"/>
    <property type="molecule type" value="Genomic_DNA"/>
</dbReference>
<sequence>MQKRLHAFVCGRVQGVWYRASAQKTAQKLGLHGWVGNLADGRVELVAEGDEQALQQLLDWCWQGPTLAQVTDIQQEWSDATHAFSDFSTQRL</sequence>
<evidence type="ECO:0000313" key="8">
    <source>
        <dbReference type="EMBL" id="AWY00130.1"/>
    </source>
</evidence>
<evidence type="ECO:0000256" key="5">
    <source>
        <dbReference type="PROSITE-ProRule" id="PRU00520"/>
    </source>
</evidence>
<dbReference type="PANTHER" id="PTHR47268">
    <property type="entry name" value="ACYLPHOSPHATASE"/>
    <property type="match status" value="1"/>
</dbReference>
<feature type="domain" description="Acylphosphatase-like" evidence="7">
    <location>
        <begin position="4"/>
        <end position="91"/>
    </location>
</feature>
<evidence type="ECO:0000313" key="9">
    <source>
        <dbReference type="Proteomes" id="UP000249898"/>
    </source>
</evidence>
<name>A0A2Z4PRP9_9GAMM</name>
<dbReference type="Pfam" id="PF00708">
    <property type="entry name" value="Acylphosphatase"/>
    <property type="match status" value="1"/>
</dbReference>
<dbReference type="InterPro" id="IPR001792">
    <property type="entry name" value="Acylphosphatase-like_dom"/>
</dbReference>
<dbReference type="GO" id="GO:0003998">
    <property type="term" value="F:acylphosphatase activity"/>
    <property type="evidence" value="ECO:0007669"/>
    <property type="project" value="UniProtKB-EC"/>
</dbReference>
<feature type="active site" evidence="5">
    <location>
        <position position="19"/>
    </location>
</feature>
<dbReference type="AlphaFoldDB" id="A0A2Z4PRP9"/>
<dbReference type="RefSeq" id="WP_112137517.1">
    <property type="nucleotide sequence ID" value="NZ_CP016181.1"/>
</dbReference>
<evidence type="ECO:0000256" key="4">
    <source>
        <dbReference type="ARBA" id="ARBA00047645"/>
    </source>
</evidence>
<dbReference type="EC" id="3.6.1.7" evidence="2 5"/>
<dbReference type="Proteomes" id="UP000249898">
    <property type="component" value="Chromosome"/>
</dbReference>
<evidence type="ECO:0000256" key="2">
    <source>
        <dbReference type="ARBA" id="ARBA00012150"/>
    </source>
</evidence>